<accession>A0AC60QTC1</accession>
<dbReference type="Proteomes" id="UP000805193">
    <property type="component" value="Unassembled WGS sequence"/>
</dbReference>
<protein>
    <submittedName>
        <fullName evidence="1">Uncharacterized protein</fullName>
    </submittedName>
</protein>
<keyword evidence="2" id="KW-1185">Reference proteome</keyword>
<proteinExistence type="predicted"/>
<evidence type="ECO:0000313" key="1">
    <source>
        <dbReference type="EMBL" id="KAG0440531.1"/>
    </source>
</evidence>
<reference evidence="1 2" key="1">
    <citation type="journal article" date="2020" name="Cell">
        <title>Large-Scale Comparative Analyses of Tick Genomes Elucidate Their Genetic Diversity and Vector Capacities.</title>
        <authorList>
            <consortium name="Tick Genome and Microbiome Consortium (TIGMIC)"/>
            <person name="Jia N."/>
            <person name="Wang J."/>
            <person name="Shi W."/>
            <person name="Du L."/>
            <person name="Sun Y."/>
            <person name="Zhan W."/>
            <person name="Jiang J.F."/>
            <person name="Wang Q."/>
            <person name="Zhang B."/>
            <person name="Ji P."/>
            <person name="Bell-Sakyi L."/>
            <person name="Cui X.M."/>
            <person name="Yuan T.T."/>
            <person name="Jiang B.G."/>
            <person name="Yang W.F."/>
            <person name="Lam T.T."/>
            <person name="Chang Q.C."/>
            <person name="Ding S.J."/>
            <person name="Wang X.J."/>
            <person name="Zhu J.G."/>
            <person name="Ruan X.D."/>
            <person name="Zhao L."/>
            <person name="Wei J.T."/>
            <person name="Ye R.Z."/>
            <person name="Que T.C."/>
            <person name="Du C.H."/>
            <person name="Zhou Y.H."/>
            <person name="Cheng J.X."/>
            <person name="Dai P.F."/>
            <person name="Guo W.B."/>
            <person name="Han X.H."/>
            <person name="Huang E.J."/>
            <person name="Li L.F."/>
            <person name="Wei W."/>
            <person name="Gao Y.C."/>
            <person name="Liu J.Z."/>
            <person name="Shao H.Z."/>
            <person name="Wang X."/>
            <person name="Wang C.C."/>
            <person name="Yang T.C."/>
            <person name="Huo Q.B."/>
            <person name="Li W."/>
            <person name="Chen H.Y."/>
            <person name="Chen S.E."/>
            <person name="Zhou L.G."/>
            <person name="Ni X.B."/>
            <person name="Tian J.H."/>
            <person name="Sheng Y."/>
            <person name="Liu T."/>
            <person name="Pan Y.S."/>
            <person name="Xia L.Y."/>
            <person name="Li J."/>
            <person name="Zhao F."/>
            <person name="Cao W.C."/>
        </authorList>
    </citation>
    <scope>NUCLEOTIDE SEQUENCE [LARGE SCALE GENOMIC DNA]</scope>
    <source>
        <strain evidence="1">Iper-2018</strain>
    </source>
</reference>
<gene>
    <name evidence="1" type="ORF">HPB47_016259</name>
</gene>
<sequence length="277" mass="31996">MDLPDDLREVAFLELNETQATRDASIERLRKLLENEMKSGLYTRTDAAFLLKFLRARKFDVDRAFTLLKNYYGYRSRHRKIFQDLLPSALHSNLRYNYQTLLPGRDRKGRAILVVKSGFWDPLEYGADEMFRTNLLCVEQAIQDLETQVRGIVLLNDLQGMSLHHVRHCPPTHFIKIIHLIQDAFPGRFKAVHLVHEPSVARALLTVLLPLIKPKLQKRIMFHGSDMSSLHEHISPEVLPQEYGGGGGHMDNQDFVAALLESEESFRRDLQYGYADK</sequence>
<comment type="caution">
    <text evidence="1">The sequence shown here is derived from an EMBL/GenBank/DDBJ whole genome shotgun (WGS) entry which is preliminary data.</text>
</comment>
<evidence type="ECO:0000313" key="2">
    <source>
        <dbReference type="Proteomes" id="UP000805193"/>
    </source>
</evidence>
<organism evidence="1 2">
    <name type="scientific">Ixodes persulcatus</name>
    <name type="common">Taiga tick</name>
    <dbReference type="NCBI Taxonomy" id="34615"/>
    <lineage>
        <taxon>Eukaryota</taxon>
        <taxon>Metazoa</taxon>
        <taxon>Ecdysozoa</taxon>
        <taxon>Arthropoda</taxon>
        <taxon>Chelicerata</taxon>
        <taxon>Arachnida</taxon>
        <taxon>Acari</taxon>
        <taxon>Parasitiformes</taxon>
        <taxon>Ixodida</taxon>
        <taxon>Ixodoidea</taxon>
        <taxon>Ixodidae</taxon>
        <taxon>Ixodinae</taxon>
        <taxon>Ixodes</taxon>
    </lineage>
</organism>
<name>A0AC60QTC1_IXOPE</name>
<dbReference type="EMBL" id="JABSTQ010004959">
    <property type="protein sequence ID" value="KAG0440531.1"/>
    <property type="molecule type" value="Genomic_DNA"/>
</dbReference>